<protein>
    <submittedName>
        <fullName evidence="13">Methyl-accepting chemotaxis sensory transducer with Cache sensor</fullName>
    </submittedName>
</protein>
<dbReference type="InterPro" id="IPR003660">
    <property type="entry name" value="HAMP_dom"/>
</dbReference>
<dbReference type="PROSITE" id="PS50885">
    <property type="entry name" value="HAMP"/>
    <property type="match status" value="1"/>
</dbReference>
<dbReference type="Gene3D" id="6.10.340.10">
    <property type="match status" value="1"/>
</dbReference>
<gene>
    <name evidence="13" type="ORF">SAMN04490355_10742</name>
</gene>
<evidence type="ECO:0000256" key="2">
    <source>
        <dbReference type="ARBA" id="ARBA00022475"/>
    </source>
</evidence>
<evidence type="ECO:0000256" key="4">
    <source>
        <dbReference type="ARBA" id="ARBA00022692"/>
    </source>
</evidence>
<dbReference type="SMART" id="SM00304">
    <property type="entry name" value="HAMP"/>
    <property type="match status" value="1"/>
</dbReference>
<dbReference type="CDD" id="cd11386">
    <property type="entry name" value="MCP_signal"/>
    <property type="match status" value="1"/>
</dbReference>
<dbReference type="SUPFAM" id="SSF58104">
    <property type="entry name" value="Methyl-accepting chemotaxis protein (MCP) signaling domain"/>
    <property type="match status" value="1"/>
</dbReference>
<keyword evidence="5 10" id="KW-1133">Transmembrane helix</keyword>
<dbReference type="PANTHER" id="PTHR32089">
    <property type="entry name" value="METHYL-ACCEPTING CHEMOTAXIS PROTEIN MCPB"/>
    <property type="match status" value="1"/>
</dbReference>
<dbReference type="GO" id="GO:0006935">
    <property type="term" value="P:chemotaxis"/>
    <property type="evidence" value="ECO:0007669"/>
    <property type="project" value="UniProtKB-KW"/>
</dbReference>
<comment type="similarity">
    <text evidence="8">Belongs to the methyl-accepting chemotaxis (MCP) protein family.</text>
</comment>
<evidence type="ECO:0000256" key="1">
    <source>
        <dbReference type="ARBA" id="ARBA00004651"/>
    </source>
</evidence>
<dbReference type="PANTHER" id="PTHR32089:SF112">
    <property type="entry name" value="LYSOZYME-LIKE PROTEIN-RELATED"/>
    <property type="match status" value="1"/>
</dbReference>
<evidence type="ECO:0000256" key="6">
    <source>
        <dbReference type="ARBA" id="ARBA00023136"/>
    </source>
</evidence>
<dbReference type="Gene3D" id="1.10.287.950">
    <property type="entry name" value="Methyl-accepting chemotaxis protein"/>
    <property type="match status" value="1"/>
</dbReference>
<dbReference type="CDD" id="cd12912">
    <property type="entry name" value="PDC2_MCP_like"/>
    <property type="match status" value="1"/>
</dbReference>
<dbReference type="CDD" id="cd12914">
    <property type="entry name" value="PDC1_DGC_like"/>
    <property type="match status" value="1"/>
</dbReference>
<keyword evidence="4 10" id="KW-0812">Transmembrane</keyword>
<keyword evidence="7 9" id="KW-0807">Transducer</keyword>
<dbReference type="GO" id="GO:0007165">
    <property type="term" value="P:signal transduction"/>
    <property type="evidence" value="ECO:0007669"/>
    <property type="project" value="UniProtKB-KW"/>
</dbReference>
<dbReference type="Pfam" id="PF00015">
    <property type="entry name" value="MCPsignal"/>
    <property type="match status" value="1"/>
</dbReference>
<dbReference type="RefSeq" id="WP_090943969.1">
    <property type="nucleotide sequence ID" value="NZ_FOTS01000074.1"/>
</dbReference>
<proteinExistence type="inferred from homology"/>
<feature type="transmembrane region" description="Helical" evidence="10">
    <location>
        <begin position="285"/>
        <end position="307"/>
    </location>
</feature>
<dbReference type="STRING" id="1123291.SAMN04490355_10742"/>
<reference evidence="14" key="1">
    <citation type="submission" date="2016-10" db="EMBL/GenBank/DDBJ databases">
        <authorList>
            <person name="Varghese N."/>
            <person name="Submissions S."/>
        </authorList>
    </citation>
    <scope>NUCLEOTIDE SEQUENCE [LARGE SCALE GENOMIC DNA]</scope>
    <source>
        <strain evidence="14">DSM 13327</strain>
    </source>
</reference>
<dbReference type="Proteomes" id="UP000199520">
    <property type="component" value="Unassembled WGS sequence"/>
</dbReference>
<evidence type="ECO:0000259" key="12">
    <source>
        <dbReference type="PROSITE" id="PS50885"/>
    </source>
</evidence>
<evidence type="ECO:0000313" key="14">
    <source>
        <dbReference type="Proteomes" id="UP000199520"/>
    </source>
</evidence>
<dbReference type="SMART" id="SM00283">
    <property type="entry name" value="MA"/>
    <property type="match status" value="1"/>
</dbReference>
<dbReference type="InterPro" id="IPR033479">
    <property type="entry name" value="dCache_1"/>
</dbReference>
<feature type="domain" description="Methyl-accepting transducer" evidence="11">
    <location>
        <begin position="376"/>
        <end position="612"/>
    </location>
</feature>
<evidence type="ECO:0000256" key="8">
    <source>
        <dbReference type="ARBA" id="ARBA00029447"/>
    </source>
</evidence>
<name>A0A1I4PWA0_9FIRM</name>
<dbReference type="Gene3D" id="3.30.450.20">
    <property type="entry name" value="PAS domain"/>
    <property type="match status" value="1"/>
</dbReference>
<dbReference type="Pfam" id="PF02743">
    <property type="entry name" value="dCache_1"/>
    <property type="match status" value="1"/>
</dbReference>
<comment type="subcellular location">
    <subcellularLocation>
        <location evidence="1">Cell membrane</location>
        <topology evidence="1">Multi-pass membrane protein</topology>
    </subcellularLocation>
</comment>
<dbReference type="GO" id="GO:0005886">
    <property type="term" value="C:plasma membrane"/>
    <property type="evidence" value="ECO:0007669"/>
    <property type="project" value="UniProtKB-SubCell"/>
</dbReference>
<feature type="domain" description="HAMP" evidence="12">
    <location>
        <begin position="305"/>
        <end position="357"/>
    </location>
</feature>
<organism evidence="13 14">
    <name type="scientific">Pelosinus propionicus DSM 13327</name>
    <dbReference type="NCBI Taxonomy" id="1123291"/>
    <lineage>
        <taxon>Bacteria</taxon>
        <taxon>Bacillati</taxon>
        <taxon>Bacillota</taxon>
        <taxon>Negativicutes</taxon>
        <taxon>Selenomonadales</taxon>
        <taxon>Sporomusaceae</taxon>
        <taxon>Pelosinus</taxon>
    </lineage>
</organism>
<keyword evidence="3" id="KW-0145">Chemotaxis</keyword>
<evidence type="ECO:0000256" key="5">
    <source>
        <dbReference type="ARBA" id="ARBA00022989"/>
    </source>
</evidence>
<evidence type="ECO:0000259" key="11">
    <source>
        <dbReference type="PROSITE" id="PS50111"/>
    </source>
</evidence>
<evidence type="ECO:0000256" key="7">
    <source>
        <dbReference type="ARBA" id="ARBA00023224"/>
    </source>
</evidence>
<keyword evidence="2" id="KW-1003">Cell membrane</keyword>
<evidence type="ECO:0000313" key="13">
    <source>
        <dbReference type="EMBL" id="SFM31733.1"/>
    </source>
</evidence>
<dbReference type="CDD" id="cd06225">
    <property type="entry name" value="HAMP"/>
    <property type="match status" value="1"/>
</dbReference>
<evidence type="ECO:0000256" key="10">
    <source>
        <dbReference type="SAM" id="Phobius"/>
    </source>
</evidence>
<evidence type="ECO:0000256" key="3">
    <source>
        <dbReference type="ARBA" id="ARBA00022500"/>
    </source>
</evidence>
<dbReference type="PROSITE" id="PS50111">
    <property type="entry name" value="CHEMOTAXIS_TRANSDUC_2"/>
    <property type="match status" value="1"/>
</dbReference>
<dbReference type="OrthoDB" id="136416at2"/>
<evidence type="ECO:0000256" key="9">
    <source>
        <dbReference type="PROSITE-ProRule" id="PRU00284"/>
    </source>
</evidence>
<dbReference type="FunFam" id="1.10.287.950:FF:000001">
    <property type="entry name" value="Methyl-accepting chemotaxis sensory transducer"/>
    <property type="match status" value="1"/>
</dbReference>
<keyword evidence="14" id="KW-1185">Reference proteome</keyword>
<dbReference type="Pfam" id="PF00672">
    <property type="entry name" value="HAMP"/>
    <property type="match status" value="1"/>
</dbReference>
<dbReference type="AlphaFoldDB" id="A0A1I4PWA0"/>
<feature type="transmembrane region" description="Helical" evidence="10">
    <location>
        <begin position="18"/>
        <end position="40"/>
    </location>
</feature>
<dbReference type="EMBL" id="FOTS01000074">
    <property type="protein sequence ID" value="SFM31733.1"/>
    <property type="molecule type" value="Genomic_DNA"/>
</dbReference>
<accession>A0A1I4PWA0</accession>
<sequence length="663" mass="70517">MLNLQTIIGGDLNLKKKLIIFFVLIAAVPLILTTMVTSYLSQSALIESVYDDNEKAARSLSEDLNVSLAFNIELLQAMADTAEIQSMDPVKQLPIMKKIEERSKGISTIIVNDTKGIHKVRTQGALASNWDREYFQKILKGADYAISDIQIGNSTGKAALVIAVPIKDAQKNLLGALLGVIDFENLTKNILATKSGQTGYAFLVDRQGKVIVHPDQTLMKGMADVSSLAPVQGALSGKSGTISYEAQEGKNLAGYSNVALSNWGVVVQQPIDEAMAGASKVKFTGIIFTLIAILLAVLVGVFVAGVITRPIRELVGVTSKLAKGDLTAIANVSTQDEMGQLALAFNTMAKDLQQLIRGVINNADQVAASSQELSSTANEAERATNQVAVTMTDFAQGSQRQMEEIENTLRVAGDLTQGAKIVADKAISAYSLSDDMAKDAERGRKAANNAVEKINEIKEVTSLTSGVITGLGEKSKQIRQIVDVISGIAGQTNLLALNAAIEAARAGEQGRGFAVVAEEVRKLAEQSQRATEQIGQIVGEIMQQTDKAIQAMDSGNNKVNEGVDVVQTAGQALQDIMEQISKSVSMVRDIDTDSRQQLQGMQHMVGSTEQIAAIAKEASAGAQTTAAATEEVTASMEEIASAAEALAKTASELQMMVSNFKIQ</sequence>
<keyword evidence="6 10" id="KW-0472">Membrane</keyword>
<dbReference type="InterPro" id="IPR004089">
    <property type="entry name" value="MCPsignal_dom"/>
</dbReference>